<dbReference type="InterPro" id="IPR031814">
    <property type="entry name" value="ALG11_N"/>
</dbReference>
<evidence type="ECO:0000256" key="4">
    <source>
        <dbReference type="ARBA" id="ARBA00022018"/>
    </source>
</evidence>
<protein>
    <recommendedName>
        <fullName evidence="4 12">GDP-Man:Man(3)GlcNAc(2)-PP-Dol alpha-1,2-mannosyltransferase</fullName>
        <ecNumber evidence="3 12">2.4.1.131</ecNumber>
    </recommendedName>
</protein>
<dbReference type="SUPFAM" id="SSF53756">
    <property type="entry name" value="UDP-Glycosyltransferase/glycogen phosphorylase"/>
    <property type="match status" value="1"/>
</dbReference>
<dbReference type="KEGG" id="pgu:PGUG_05788"/>
<dbReference type="GO" id="GO:0004377">
    <property type="term" value="F:GDP-Man:Man(3)GlcNAc(2)-PP-Dol alpha-1,2-mannosyltransferase activity"/>
    <property type="evidence" value="ECO:0007669"/>
    <property type="project" value="UniProtKB-UniRule"/>
</dbReference>
<evidence type="ECO:0000256" key="12">
    <source>
        <dbReference type="RuleBase" id="RU367051"/>
    </source>
</evidence>
<keyword evidence="6 12" id="KW-0808">Transferase</keyword>
<evidence type="ECO:0000313" key="16">
    <source>
        <dbReference type="Proteomes" id="UP000001997"/>
    </source>
</evidence>
<keyword evidence="10" id="KW-0472">Membrane</keyword>
<evidence type="ECO:0000256" key="10">
    <source>
        <dbReference type="ARBA" id="ARBA00023136"/>
    </source>
</evidence>
<dbReference type="VEuPathDB" id="FungiDB:PGUG_05788"/>
<comment type="similarity">
    <text evidence="12">Belongs to the glycosyltransferase group 1 family. Glycosyltransferase 4 subfamily.</text>
</comment>
<comment type="function">
    <text evidence="12">GDP-Man:Man(3)GlcNAc(2)-PP-Dol alpha-1,2-mannosyltransferase that operates in the biosynthetic pathway of dolichol-linked oligosaccharides, the glycan precursors employed in protein asparagine (N)-glycosylation. The assembly of dolichol-linked oligosaccharides begins on the cytosolic side of the endoplasmic reticulum membrane and finishes in its lumen. The sequential addition of sugars to dolichol pyrophosphate produces dolichol-linked oligosaccharides containing fourteen sugars, including two GlcNAcs, nine mannoses and three glucoses. Once assembled, the oligosaccharide is transferred from the lipid to nascent proteins by oligosaccharyltransferases. Catalyzes, on the cytoplasmic face of the endoplasmic reticulum, the addition of the fourth and fifth mannose residues to the dolichol-linked oligosaccharide chain, to produce Man(5)GlcNAc(2)-PP-dolichol core oligosaccharide.</text>
</comment>
<dbReference type="AlphaFoldDB" id="A5DR87"/>
<gene>
    <name evidence="15" type="ORF">PGUG_05788</name>
</gene>
<organism evidence="15 16">
    <name type="scientific">Meyerozyma guilliermondii (strain ATCC 6260 / CBS 566 / DSM 6381 / JCM 1539 / NBRC 10279 / NRRL Y-324)</name>
    <name type="common">Yeast</name>
    <name type="synonym">Candida guilliermondii</name>
    <dbReference type="NCBI Taxonomy" id="294746"/>
    <lineage>
        <taxon>Eukaryota</taxon>
        <taxon>Fungi</taxon>
        <taxon>Dikarya</taxon>
        <taxon>Ascomycota</taxon>
        <taxon>Saccharomycotina</taxon>
        <taxon>Pichiomycetes</taxon>
        <taxon>Debaryomycetaceae</taxon>
        <taxon>Meyerozyma</taxon>
    </lineage>
</organism>
<dbReference type="GeneID" id="5123799"/>
<keyword evidence="16" id="KW-1185">Reference proteome</keyword>
<feature type="domain" description="ALG11 mannosyltransferase N-terminal" evidence="14">
    <location>
        <begin position="114"/>
        <end position="323"/>
    </location>
</feature>
<keyword evidence="7" id="KW-0812">Transmembrane</keyword>
<feature type="domain" description="Glycosyl transferase family 1" evidence="13">
    <location>
        <begin position="343"/>
        <end position="489"/>
    </location>
</feature>
<dbReference type="PANTHER" id="PTHR45919:SF1">
    <property type="entry name" value="GDP-MAN:MAN(3)GLCNAC(2)-PP-DOL ALPHA-1,2-MANNOSYLTRANSFERASE"/>
    <property type="match status" value="1"/>
</dbReference>
<dbReference type="Pfam" id="PF15924">
    <property type="entry name" value="ALG11_N"/>
    <property type="match status" value="1"/>
</dbReference>
<sequence length="589" mass="67080">MSLLLTLLGFVAVVAYILYQAIGVALPRFLLVPPHDWKEKIQKVMNHPMAIYLKVGNKRSCYRRRLILASAQPSFYTNYVNNKLKILPEDKQNEGNSFLDSMTRRETNDVNRRIIYGFFHPYANNGGGGERVLWNAVAATLLADRRNIVAIYTTNLDAEPLAILEKAQSKFHTGGIDSSRVVFIYLRRFGSWIDDKSWPRLTLVGQMLGSFLLSLEAMFELSPDIWVDTMGLPGSYSAVSSALKIPIVAYVHYPVLQSEMFGKLRYKSFADLKTFTPSLQNSLAVAKLFYWTSLYYLYKYLGSLVDITLTNGTWTLNHLQSVWSWNLGAMEILYPPCGTESTAQGQNTKRNIILYVAQFRPEKRHSVVLEEYAQYLQSFKKSHQPLKSLPTLVFLGSCRTKDDTATLEALKTKVKDLDLEAYVEFVQDSSYEELGQWLSSAKYGIDAMWNEHFGICVVEYMASGAIPLVHASAGPLLDLATNKNGSVASGWSSDSGFFFKCKEDPDFDGEIDGEFLKFGEIKYPTFSQLLTHLQDNEQLDEMRKVGRNLVLDKFSDKVFKQKWNNYAGQAEVLEKQYREDRREGVHRVY</sequence>
<accession>A5DR87</accession>
<evidence type="ECO:0000256" key="5">
    <source>
        <dbReference type="ARBA" id="ARBA00022676"/>
    </source>
</evidence>
<dbReference type="eggNOG" id="KOG1387">
    <property type="taxonomic scope" value="Eukaryota"/>
</dbReference>
<dbReference type="GO" id="GO:0006488">
    <property type="term" value="P:dolichol-linked oligosaccharide biosynthetic process"/>
    <property type="evidence" value="ECO:0007669"/>
    <property type="project" value="EnsemblFungi"/>
</dbReference>
<dbReference type="InterPro" id="IPR038013">
    <property type="entry name" value="ALG11"/>
</dbReference>
<dbReference type="Gene3D" id="3.40.50.2000">
    <property type="entry name" value="Glycogen Phosphorylase B"/>
    <property type="match status" value="1"/>
</dbReference>
<evidence type="ECO:0000256" key="1">
    <source>
        <dbReference type="ARBA" id="ARBA00004389"/>
    </source>
</evidence>
<keyword evidence="5 12" id="KW-0328">Glycosyltransferase</keyword>
<evidence type="ECO:0000259" key="14">
    <source>
        <dbReference type="Pfam" id="PF15924"/>
    </source>
</evidence>
<keyword evidence="9" id="KW-1133">Transmembrane helix</keyword>
<comment type="subcellular location">
    <subcellularLocation>
        <location evidence="1">Endoplasmic reticulum membrane</location>
        <topology evidence="1">Single-pass membrane protein</topology>
    </subcellularLocation>
</comment>
<dbReference type="CDD" id="cd03806">
    <property type="entry name" value="GT4_ALG11-like"/>
    <property type="match status" value="1"/>
</dbReference>
<evidence type="ECO:0000256" key="9">
    <source>
        <dbReference type="ARBA" id="ARBA00022989"/>
    </source>
</evidence>
<dbReference type="PANTHER" id="PTHR45919">
    <property type="entry name" value="GDP-MAN:MAN(3)GLCNAC(2)-PP-DOL ALPHA-1,2-MANNOSYLTRANSFERASE"/>
    <property type="match status" value="1"/>
</dbReference>
<evidence type="ECO:0000256" key="3">
    <source>
        <dbReference type="ARBA" id="ARBA00012645"/>
    </source>
</evidence>
<dbReference type="UniPathway" id="UPA00378"/>
<keyword evidence="8 12" id="KW-0256">Endoplasmic reticulum</keyword>
<dbReference type="RefSeq" id="XP_001482025.2">
    <property type="nucleotide sequence ID" value="XM_001481975.1"/>
</dbReference>
<evidence type="ECO:0000313" key="15">
    <source>
        <dbReference type="EMBL" id="EDK41690.2"/>
    </source>
</evidence>
<dbReference type="GO" id="GO:0005789">
    <property type="term" value="C:endoplasmic reticulum membrane"/>
    <property type="evidence" value="ECO:0007669"/>
    <property type="project" value="UniProtKB-SubCell"/>
</dbReference>
<evidence type="ECO:0000256" key="11">
    <source>
        <dbReference type="ARBA" id="ARBA00045065"/>
    </source>
</evidence>
<dbReference type="Proteomes" id="UP000001997">
    <property type="component" value="Unassembled WGS sequence"/>
</dbReference>
<evidence type="ECO:0000259" key="13">
    <source>
        <dbReference type="Pfam" id="PF00534"/>
    </source>
</evidence>
<name>A5DR87_PICGU</name>
<evidence type="ECO:0000256" key="6">
    <source>
        <dbReference type="ARBA" id="ARBA00022679"/>
    </source>
</evidence>
<evidence type="ECO:0000256" key="7">
    <source>
        <dbReference type="ARBA" id="ARBA00022692"/>
    </source>
</evidence>
<dbReference type="EC" id="2.4.1.131" evidence="3 12"/>
<dbReference type="HOGENOM" id="CLU_017896_1_1_1"/>
<dbReference type="Pfam" id="PF00534">
    <property type="entry name" value="Glycos_transf_1"/>
    <property type="match status" value="1"/>
</dbReference>
<proteinExistence type="inferred from homology"/>
<dbReference type="OMA" id="WKHFTLI"/>
<evidence type="ECO:0000256" key="8">
    <source>
        <dbReference type="ARBA" id="ARBA00022824"/>
    </source>
</evidence>
<dbReference type="OrthoDB" id="2276068at2759"/>
<reference evidence="15 16" key="1">
    <citation type="journal article" date="2009" name="Nature">
        <title>Evolution of pathogenicity and sexual reproduction in eight Candida genomes.</title>
        <authorList>
            <person name="Butler G."/>
            <person name="Rasmussen M.D."/>
            <person name="Lin M.F."/>
            <person name="Santos M.A."/>
            <person name="Sakthikumar S."/>
            <person name="Munro C.A."/>
            <person name="Rheinbay E."/>
            <person name="Grabherr M."/>
            <person name="Forche A."/>
            <person name="Reedy J.L."/>
            <person name="Agrafioti I."/>
            <person name="Arnaud M.B."/>
            <person name="Bates S."/>
            <person name="Brown A.J."/>
            <person name="Brunke S."/>
            <person name="Costanzo M.C."/>
            <person name="Fitzpatrick D.A."/>
            <person name="de Groot P.W."/>
            <person name="Harris D."/>
            <person name="Hoyer L.L."/>
            <person name="Hube B."/>
            <person name="Klis F.M."/>
            <person name="Kodira C."/>
            <person name="Lennard N."/>
            <person name="Logue M.E."/>
            <person name="Martin R."/>
            <person name="Neiman A.M."/>
            <person name="Nikolaou E."/>
            <person name="Quail M.A."/>
            <person name="Quinn J."/>
            <person name="Santos M.C."/>
            <person name="Schmitzberger F.F."/>
            <person name="Sherlock G."/>
            <person name="Shah P."/>
            <person name="Silverstein K.A."/>
            <person name="Skrzypek M.S."/>
            <person name="Soll D."/>
            <person name="Staggs R."/>
            <person name="Stansfield I."/>
            <person name="Stumpf M.P."/>
            <person name="Sudbery P.E."/>
            <person name="Srikantha T."/>
            <person name="Zeng Q."/>
            <person name="Berman J."/>
            <person name="Berriman M."/>
            <person name="Heitman J."/>
            <person name="Gow N.A."/>
            <person name="Lorenz M.C."/>
            <person name="Birren B.W."/>
            <person name="Kellis M."/>
            <person name="Cuomo C.A."/>
        </authorList>
    </citation>
    <scope>NUCLEOTIDE SEQUENCE [LARGE SCALE GENOMIC DNA]</scope>
    <source>
        <strain evidence="16">ATCC 6260 / CBS 566 / DSM 6381 / JCM 1539 / NBRC 10279 / NRRL Y-324</strain>
    </source>
</reference>
<dbReference type="FunCoup" id="A5DR87">
    <property type="interactions" value="417"/>
</dbReference>
<comment type="pathway">
    <text evidence="2 12">Protein modification; protein glycosylation.</text>
</comment>
<dbReference type="InterPro" id="IPR001296">
    <property type="entry name" value="Glyco_trans_1"/>
</dbReference>
<dbReference type="EMBL" id="CH408162">
    <property type="protein sequence ID" value="EDK41690.2"/>
    <property type="molecule type" value="Genomic_DNA"/>
</dbReference>
<comment type="catalytic activity">
    <reaction evidence="11 12">
        <text>an alpha-D-Man-(1-&gt;3)-[alpha-D-Man-(1-&gt;6)]-beta-D-Man-(1-&gt;4)-beta-D-GlcNAc-(1-&gt;4)-alpha-D-GlcNAc-diphospho-di-trans,poly-cis-dolichol + 2 GDP-alpha-D-mannose = an alpha-D-Man-(1-&gt;2)-alpha-D-Man-(1-&gt;2)-alpha-D-Man-(1-&gt;3)-[alpha-D-Man-(1-&gt;6)]-beta-D-Man-(1-&gt;4)-beta-D-GlcNAc-(1-&gt;4)-alpha-D-GlcNAc-diphospho-di-trans,poly-cis-dolichol + 2 GDP + 2 H(+)</text>
        <dbReference type="Rhea" id="RHEA:29523"/>
        <dbReference type="Rhea" id="RHEA-COMP:19515"/>
        <dbReference type="Rhea" id="RHEA-COMP:19516"/>
        <dbReference type="ChEBI" id="CHEBI:15378"/>
        <dbReference type="ChEBI" id="CHEBI:57527"/>
        <dbReference type="ChEBI" id="CHEBI:58189"/>
        <dbReference type="ChEBI" id="CHEBI:132511"/>
        <dbReference type="ChEBI" id="CHEBI:132515"/>
        <dbReference type="EC" id="2.4.1.131"/>
    </reaction>
    <physiologicalReaction direction="left-to-right" evidence="11 12">
        <dbReference type="Rhea" id="RHEA:29524"/>
    </physiologicalReaction>
</comment>
<dbReference type="InParanoid" id="A5DR87"/>
<dbReference type="STRING" id="294746.A5DR87"/>
<evidence type="ECO:0000256" key="2">
    <source>
        <dbReference type="ARBA" id="ARBA00004922"/>
    </source>
</evidence>